<evidence type="ECO:0000313" key="2">
    <source>
        <dbReference type="EMBL" id="MDO4841821.1"/>
    </source>
</evidence>
<dbReference type="Gene3D" id="3.90.550.10">
    <property type="entry name" value="Spore Coat Polysaccharide Biosynthesis Protein SpsA, Chain A"/>
    <property type="match status" value="1"/>
</dbReference>
<dbReference type="PANTHER" id="PTHR22916">
    <property type="entry name" value="GLYCOSYLTRANSFERASE"/>
    <property type="match status" value="1"/>
</dbReference>
<protein>
    <submittedName>
        <fullName evidence="2">Glycosyltransferase family A protein</fullName>
        <ecNumber evidence="2">2.4.-.-</ecNumber>
    </submittedName>
</protein>
<dbReference type="Pfam" id="PF00535">
    <property type="entry name" value="Glycos_transf_2"/>
    <property type="match status" value="1"/>
</dbReference>
<evidence type="ECO:0000259" key="1">
    <source>
        <dbReference type="Pfam" id="PF00535"/>
    </source>
</evidence>
<dbReference type="Proteomes" id="UP001168575">
    <property type="component" value="Unassembled WGS sequence"/>
</dbReference>
<gene>
    <name evidence="2" type="ORF">Q3982_03990</name>
</gene>
<dbReference type="GO" id="GO:0016758">
    <property type="term" value="F:hexosyltransferase activity"/>
    <property type="evidence" value="ECO:0007669"/>
    <property type="project" value="UniProtKB-ARBA"/>
</dbReference>
<comment type="caution">
    <text evidence="2">The sequence shown here is derived from an EMBL/GenBank/DDBJ whole genome shotgun (WGS) entry which is preliminary data.</text>
</comment>
<dbReference type="EMBL" id="JAUMVS010000052">
    <property type="protein sequence ID" value="MDO4841821.1"/>
    <property type="molecule type" value="Genomic_DNA"/>
</dbReference>
<dbReference type="PANTHER" id="PTHR22916:SF3">
    <property type="entry name" value="UDP-GLCNAC:BETAGAL BETA-1,3-N-ACETYLGLUCOSAMINYLTRANSFERASE-LIKE PROTEIN 1"/>
    <property type="match status" value="1"/>
</dbReference>
<dbReference type="CDD" id="cd00761">
    <property type="entry name" value="Glyco_tranf_GTA_type"/>
    <property type="match status" value="1"/>
</dbReference>
<keyword evidence="2" id="KW-0808">Transferase</keyword>
<sequence>MPKNDVTISFAVPCYNSADYMDNCVMSLLSVGEDIEVIIVDDGSTKDNTAEIAQRWVDHFPGRVKAVIKENGGHGSAVNSGLAAATGAYYKPVDSDDWVDVHEMKKVLKYLRTQAALENEEDRTDLVIANYVYDKIHEDKQTVMKYKNVFPQKRVFGWDEVGSFKPSQYLLMHSVFYRTQLLKDIDLHLPEHCFYVDNIYVYVPLPAVKTMYYIDADVYHYFIGREDQSVNESVMMGRMDQQIKVTKTMIDSVDVMNTHPRRLRKYLEGYLSMMMCICTVFLRMKNTPEDKALLDEIWGYLKNKDRDLYVRVRTNILNAATNLPTSAGRKAGLSGYHLAQKLFNFN</sequence>
<keyword evidence="3" id="KW-1185">Reference proteome</keyword>
<dbReference type="InterPro" id="IPR029044">
    <property type="entry name" value="Nucleotide-diphossugar_trans"/>
</dbReference>
<reference evidence="2" key="1">
    <citation type="submission" date="2023-07" db="EMBL/GenBank/DDBJ databases">
        <title>Between Cages and Wild: Unraveling the Impact of Captivity on Animal Microbiomes and Antimicrobial Resistance.</title>
        <authorList>
            <person name="Schmartz G.P."/>
            <person name="Rehner J."/>
            <person name="Schuff M.J."/>
            <person name="Becker S.L."/>
            <person name="Kravczyk M."/>
            <person name="Gurevich A."/>
            <person name="Francke R."/>
            <person name="Mueller R."/>
            <person name="Keller V."/>
            <person name="Keller A."/>
        </authorList>
    </citation>
    <scope>NUCLEOTIDE SEQUENCE</scope>
    <source>
        <strain evidence="2">S12M_St_49</strain>
    </source>
</reference>
<dbReference type="AlphaFoldDB" id="A0AA43RJ74"/>
<proteinExistence type="predicted"/>
<keyword evidence="2" id="KW-0328">Glycosyltransferase</keyword>
<dbReference type="InterPro" id="IPR001173">
    <property type="entry name" value="Glyco_trans_2-like"/>
</dbReference>
<accession>A0AA43RJ74</accession>
<organism evidence="2 3">
    <name type="scientific">Phoenicibacter congonensis</name>
    <dbReference type="NCBI Taxonomy" id="1944646"/>
    <lineage>
        <taxon>Bacteria</taxon>
        <taxon>Bacillati</taxon>
        <taxon>Actinomycetota</taxon>
        <taxon>Coriobacteriia</taxon>
        <taxon>Eggerthellales</taxon>
        <taxon>Eggerthellaceae</taxon>
        <taxon>Phoenicibacter</taxon>
    </lineage>
</organism>
<dbReference type="SUPFAM" id="SSF53448">
    <property type="entry name" value="Nucleotide-diphospho-sugar transferases"/>
    <property type="match status" value="1"/>
</dbReference>
<name>A0AA43RJ74_9ACTN</name>
<feature type="domain" description="Glycosyltransferase 2-like" evidence="1">
    <location>
        <begin position="9"/>
        <end position="113"/>
    </location>
</feature>
<evidence type="ECO:0000313" key="3">
    <source>
        <dbReference type="Proteomes" id="UP001168575"/>
    </source>
</evidence>
<dbReference type="EC" id="2.4.-.-" evidence="2"/>